<gene>
    <name evidence="2" type="ORF">GCM10009606_39570</name>
</gene>
<name>A0ABN1UN82_9ACTN</name>
<evidence type="ECO:0008006" key="4">
    <source>
        <dbReference type="Google" id="ProtNLM"/>
    </source>
</evidence>
<accession>A0ABN1UN82</accession>
<feature type="region of interest" description="Disordered" evidence="1">
    <location>
        <begin position="15"/>
        <end position="36"/>
    </location>
</feature>
<organism evidence="2 3">
    <name type="scientific">Nocardioides aquiterrae</name>
    <dbReference type="NCBI Taxonomy" id="203799"/>
    <lineage>
        <taxon>Bacteria</taxon>
        <taxon>Bacillati</taxon>
        <taxon>Actinomycetota</taxon>
        <taxon>Actinomycetes</taxon>
        <taxon>Propionibacteriales</taxon>
        <taxon>Nocardioidaceae</taxon>
        <taxon>Nocardioides</taxon>
    </lineage>
</organism>
<dbReference type="Proteomes" id="UP001499979">
    <property type="component" value="Unassembled WGS sequence"/>
</dbReference>
<comment type="caution">
    <text evidence="2">The sequence shown here is derived from an EMBL/GenBank/DDBJ whole genome shotgun (WGS) entry which is preliminary data.</text>
</comment>
<evidence type="ECO:0000313" key="3">
    <source>
        <dbReference type="Proteomes" id="UP001499979"/>
    </source>
</evidence>
<sequence>MDLSGVTRPVVIPVRLDASGQRGPTPGAARGPRWRTSSHGFRVPSWVDGAVVDQRVVEAAAALQEDYGGVTGWAGLGWLSPRWFDGTPWGGGPTRPVTLAVGGNRWTRQQKYFETSEERLAPGDLIVVDGLRITTPVRSVLFEMRYARNARDGAISLSMACYDDLVSIDEVAAYAATLNGWTGIPQAREALALACENAWSPREVAMSHVWMLDAELPQVRYNCPVFDLGGRHIGTPDLLDPVAGVYGQYDSALHLTGARRAIDLDRDERFLRHGLEGAIMLPGDVVDPTAFVRRLRAAYDRAAGRSSAGRHWTVEQPPWWIDTTTVAARRALDSTLRARLLAHRAA</sequence>
<proteinExistence type="predicted"/>
<keyword evidence="3" id="KW-1185">Reference proteome</keyword>
<reference evidence="2 3" key="1">
    <citation type="journal article" date="2019" name="Int. J. Syst. Evol. Microbiol.">
        <title>The Global Catalogue of Microorganisms (GCM) 10K type strain sequencing project: providing services to taxonomists for standard genome sequencing and annotation.</title>
        <authorList>
            <consortium name="The Broad Institute Genomics Platform"/>
            <consortium name="The Broad Institute Genome Sequencing Center for Infectious Disease"/>
            <person name="Wu L."/>
            <person name="Ma J."/>
        </authorList>
    </citation>
    <scope>NUCLEOTIDE SEQUENCE [LARGE SCALE GENOMIC DNA]</scope>
    <source>
        <strain evidence="2 3">JCM 11813</strain>
    </source>
</reference>
<protein>
    <recommendedName>
        <fullName evidence="4">Transcriptional regulator</fullName>
    </recommendedName>
</protein>
<evidence type="ECO:0000313" key="2">
    <source>
        <dbReference type="EMBL" id="GAA1157730.1"/>
    </source>
</evidence>
<dbReference type="EMBL" id="BAAAJE010000024">
    <property type="protein sequence ID" value="GAA1157730.1"/>
    <property type="molecule type" value="Genomic_DNA"/>
</dbReference>
<evidence type="ECO:0000256" key="1">
    <source>
        <dbReference type="SAM" id="MobiDB-lite"/>
    </source>
</evidence>